<reference evidence="4" key="1">
    <citation type="submission" date="2021-01" db="EMBL/GenBank/DDBJ databases">
        <authorList>
            <person name="Corre E."/>
            <person name="Pelletier E."/>
            <person name="Niang G."/>
            <person name="Scheremetjew M."/>
            <person name="Finn R."/>
            <person name="Kale V."/>
            <person name="Holt S."/>
            <person name="Cochrane G."/>
            <person name="Meng A."/>
            <person name="Brown T."/>
            <person name="Cohen L."/>
        </authorList>
    </citation>
    <scope>NUCLEOTIDE SEQUENCE</scope>
    <source>
        <strain evidence="4">CCMP1381</strain>
    </source>
</reference>
<dbReference type="AlphaFoldDB" id="A0A7S2HNR2"/>
<keyword evidence="1" id="KW-0175">Coiled coil</keyword>
<evidence type="ECO:0000256" key="1">
    <source>
        <dbReference type="SAM" id="Coils"/>
    </source>
</evidence>
<protein>
    <submittedName>
        <fullName evidence="4">Uncharacterized protein</fullName>
    </submittedName>
</protein>
<feature type="compositionally biased region" description="Acidic residues" evidence="2">
    <location>
        <begin position="166"/>
        <end position="175"/>
    </location>
</feature>
<name>A0A7S2HNR2_9STRA</name>
<evidence type="ECO:0000256" key="2">
    <source>
        <dbReference type="SAM" id="MobiDB-lite"/>
    </source>
</evidence>
<evidence type="ECO:0000313" key="4">
    <source>
        <dbReference type="EMBL" id="CAD9495988.1"/>
    </source>
</evidence>
<evidence type="ECO:0000256" key="3">
    <source>
        <dbReference type="SAM" id="SignalP"/>
    </source>
</evidence>
<gene>
    <name evidence="4" type="ORF">DSPE1174_LOCUS32859</name>
</gene>
<feature type="chain" id="PRO_5031560089" evidence="3">
    <location>
        <begin position="21"/>
        <end position="263"/>
    </location>
</feature>
<sequence>MRSARIAGAFLHFYVVFSFAQETSEHDLFKVVDDLEESSEEVDELIELLRRNQELMEMMERMQKEKDDLELADQGPSEDEIIEYLDTDSGGRNLLQTNNDDYIQDEEPRHRFAVKEADSHLPGPDFGEVDEPESNGDLSSAWDGIEASGGESKTTETTLRYAWDAPVEEEDSTDDNEFKNDDEYEITDDDGDTERERKLLNPHEDRFPDAWAGGFPAFGGDQARRAQTNDGYVCNHWDTRCRGAIPLPLHRFRRGAESSWFVL</sequence>
<keyword evidence="3" id="KW-0732">Signal</keyword>
<dbReference type="EMBL" id="HBGS01063082">
    <property type="protein sequence ID" value="CAD9495988.1"/>
    <property type="molecule type" value="Transcribed_RNA"/>
</dbReference>
<accession>A0A7S2HNR2</accession>
<feature type="region of interest" description="Disordered" evidence="2">
    <location>
        <begin position="118"/>
        <end position="194"/>
    </location>
</feature>
<feature type="signal peptide" evidence="3">
    <location>
        <begin position="1"/>
        <end position="20"/>
    </location>
</feature>
<organism evidence="4">
    <name type="scientific">Octactis speculum</name>
    <dbReference type="NCBI Taxonomy" id="3111310"/>
    <lineage>
        <taxon>Eukaryota</taxon>
        <taxon>Sar</taxon>
        <taxon>Stramenopiles</taxon>
        <taxon>Ochrophyta</taxon>
        <taxon>Dictyochophyceae</taxon>
        <taxon>Dictyochales</taxon>
        <taxon>Dictyochaceae</taxon>
        <taxon>Octactis</taxon>
    </lineage>
</organism>
<feature type="compositionally biased region" description="Acidic residues" evidence="2">
    <location>
        <begin position="182"/>
        <end position="193"/>
    </location>
</feature>
<feature type="coiled-coil region" evidence="1">
    <location>
        <begin position="32"/>
        <end position="72"/>
    </location>
</feature>
<proteinExistence type="predicted"/>